<evidence type="ECO:0000256" key="8">
    <source>
        <dbReference type="ARBA" id="ARBA00022679"/>
    </source>
</evidence>
<evidence type="ECO:0000256" key="11">
    <source>
        <dbReference type="ARBA" id="ARBA00023299"/>
    </source>
</evidence>
<dbReference type="SUPFAM" id="SSF53383">
    <property type="entry name" value="PLP-dependent transferases"/>
    <property type="match status" value="1"/>
</dbReference>
<dbReference type="InterPro" id="IPR000192">
    <property type="entry name" value="Aminotrans_V_dom"/>
</dbReference>
<dbReference type="PANTHER" id="PTHR21152">
    <property type="entry name" value="AMINOTRANSFERASE CLASS V"/>
    <property type="match status" value="1"/>
</dbReference>
<gene>
    <name evidence="16" type="ORF">SAMN04488028_10163</name>
</gene>
<keyword evidence="17" id="KW-1185">Reference proteome</keyword>
<evidence type="ECO:0000256" key="12">
    <source>
        <dbReference type="ARBA" id="ARBA00031421"/>
    </source>
</evidence>
<evidence type="ECO:0000256" key="4">
    <source>
        <dbReference type="ARBA" id="ARBA00013030"/>
    </source>
</evidence>
<dbReference type="InterPro" id="IPR015424">
    <property type="entry name" value="PyrdxlP-dep_Trfase"/>
</dbReference>
<dbReference type="PANTHER" id="PTHR21152:SF40">
    <property type="entry name" value="ALANINE--GLYOXYLATE AMINOTRANSFERASE"/>
    <property type="match status" value="1"/>
</dbReference>
<comment type="similarity">
    <text evidence="3">Belongs to the class-V pyridoxal-phosphate-dependent aminotransferase family. SerC subfamily.</text>
</comment>
<keyword evidence="9" id="KW-0663">Pyridoxal phosphate</keyword>
<accession>A0A1M6J6M2</accession>
<comment type="catalytic activity">
    <reaction evidence="14">
        <text>O-phospho-L-serine + 2-oxoglutarate = 3-phosphooxypyruvate + L-glutamate</text>
        <dbReference type="Rhea" id="RHEA:14329"/>
        <dbReference type="ChEBI" id="CHEBI:16810"/>
        <dbReference type="ChEBI" id="CHEBI:18110"/>
        <dbReference type="ChEBI" id="CHEBI:29985"/>
        <dbReference type="ChEBI" id="CHEBI:57524"/>
        <dbReference type="EC" id="2.6.1.52"/>
    </reaction>
</comment>
<feature type="domain" description="Aminotransferase class V" evidence="15">
    <location>
        <begin position="26"/>
        <end position="327"/>
    </location>
</feature>
<dbReference type="GO" id="GO:0004648">
    <property type="term" value="F:O-phospho-L-serine:2-oxoglutarate aminotransferase activity"/>
    <property type="evidence" value="ECO:0007669"/>
    <property type="project" value="UniProtKB-EC"/>
</dbReference>
<dbReference type="GO" id="GO:0008615">
    <property type="term" value="P:pyridoxine biosynthetic process"/>
    <property type="evidence" value="ECO:0007669"/>
    <property type="project" value="UniProtKB-KW"/>
</dbReference>
<evidence type="ECO:0000256" key="5">
    <source>
        <dbReference type="ARBA" id="ARBA00022490"/>
    </source>
</evidence>
<evidence type="ECO:0000259" key="15">
    <source>
        <dbReference type="Pfam" id="PF00266"/>
    </source>
</evidence>
<keyword evidence="6 16" id="KW-0032">Aminotransferase</keyword>
<comment type="catalytic activity">
    <reaction evidence="13">
        <text>4-(phosphooxy)-L-threonine + 2-oxoglutarate = (R)-3-hydroxy-2-oxo-4-phosphooxybutanoate + L-glutamate</text>
        <dbReference type="Rhea" id="RHEA:16573"/>
        <dbReference type="ChEBI" id="CHEBI:16810"/>
        <dbReference type="ChEBI" id="CHEBI:29985"/>
        <dbReference type="ChEBI" id="CHEBI:58452"/>
        <dbReference type="ChEBI" id="CHEBI:58538"/>
        <dbReference type="EC" id="2.6.1.52"/>
    </reaction>
</comment>
<evidence type="ECO:0000256" key="2">
    <source>
        <dbReference type="ARBA" id="ARBA00005099"/>
    </source>
</evidence>
<evidence type="ECO:0000256" key="1">
    <source>
        <dbReference type="ARBA" id="ARBA00001933"/>
    </source>
</evidence>
<dbReference type="Pfam" id="PF00266">
    <property type="entry name" value="Aminotran_5"/>
    <property type="match status" value="1"/>
</dbReference>
<evidence type="ECO:0000313" key="17">
    <source>
        <dbReference type="Proteomes" id="UP000184474"/>
    </source>
</evidence>
<evidence type="ECO:0000256" key="9">
    <source>
        <dbReference type="ARBA" id="ARBA00022898"/>
    </source>
</evidence>
<dbReference type="AlphaFoldDB" id="A0A1M6J6M2"/>
<dbReference type="Proteomes" id="UP000184474">
    <property type="component" value="Unassembled WGS sequence"/>
</dbReference>
<dbReference type="Gene3D" id="3.90.1150.10">
    <property type="entry name" value="Aspartate Aminotransferase, domain 1"/>
    <property type="match status" value="1"/>
</dbReference>
<dbReference type="GO" id="GO:0006564">
    <property type="term" value="P:L-serine biosynthetic process"/>
    <property type="evidence" value="ECO:0007669"/>
    <property type="project" value="UniProtKB-KW"/>
</dbReference>
<dbReference type="RefSeq" id="WP_073118372.1">
    <property type="nucleotide sequence ID" value="NZ_FRAA01000001.1"/>
</dbReference>
<dbReference type="PIRSF" id="PIRSF000525">
    <property type="entry name" value="SerC"/>
    <property type="match status" value="1"/>
</dbReference>
<evidence type="ECO:0000256" key="7">
    <source>
        <dbReference type="ARBA" id="ARBA00022605"/>
    </source>
</evidence>
<dbReference type="STRING" id="156994.SAMN04488028_10163"/>
<dbReference type="GO" id="GO:0008453">
    <property type="term" value="F:alanine-glyoxylate transaminase activity"/>
    <property type="evidence" value="ECO:0007669"/>
    <property type="project" value="TreeGrafter"/>
</dbReference>
<dbReference type="GO" id="GO:0019265">
    <property type="term" value="P:glycine biosynthetic process, by transamination of glyoxylate"/>
    <property type="evidence" value="ECO:0007669"/>
    <property type="project" value="TreeGrafter"/>
</dbReference>
<evidence type="ECO:0000256" key="13">
    <source>
        <dbReference type="ARBA" id="ARBA00047630"/>
    </source>
</evidence>
<dbReference type="EMBL" id="FRAA01000001">
    <property type="protein sequence ID" value="SHJ42311.1"/>
    <property type="molecule type" value="Genomic_DNA"/>
</dbReference>
<dbReference type="InterPro" id="IPR022278">
    <property type="entry name" value="Pser_aminoTfrase"/>
</dbReference>
<sequence>MNKIFFTPGPSALYFTAEQHIKNAIKNDILSISHRSKQYVSIHQETVESLKKLLNLPDGYHIGFTSSATEVWERISENLIDQNSYHFVNGSFSEKFHQAAQDLGKNAILDQVKPGSNHDLIAAVIPDNVELIGLAQNETSTGAMLPVADIEALKRNNPNKLLAVDSVSSLPITKYDFSMLDTLYFSVQKCFGLPSGLGVWIYNDKCLEKAQKLKEAGKYHNTYNSLLSIDKFAQKHQTSCTPNVLNIYLLGQVVKDMLNKGIDQIRQEAAYKSALIYNLFDTHEKLTPFVTEKKFRSVTIGVAEVTGGAEKLMSALSDKGMNVGSGYSQFKGKHIRIANFPTHSKEQMEMLVDSINGIDF</sequence>
<proteinExistence type="inferred from homology"/>
<dbReference type="InterPro" id="IPR015421">
    <property type="entry name" value="PyrdxlP-dep_Trfase_major"/>
</dbReference>
<evidence type="ECO:0000256" key="10">
    <source>
        <dbReference type="ARBA" id="ARBA00023096"/>
    </source>
</evidence>
<keyword evidence="7" id="KW-0028">Amino-acid biosynthesis</keyword>
<keyword evidence="11" id="KW-0718">Serine biosynthesis</keyword>
<reference evidence="17" key="1">
    <citation type="submission" date="2016-11" db="EMBL/GenBank/DDBJ databases">
        <authorList>
            <person name="Varghese N."/>
            <person name="Submissions S."/>
        </authorList>
    </citation>
    <scope>NUCLEOTIDE SEQUENCE [LARGE SCALE GENOMIC DNA]</scope>
    <source>
        <strain evidence="17">DSM 26134</strain>
    </source>
</reference>
<keyword evidence="5" id="KW-0963">Cytoplasm</keyword>
<dbReference type="GO" id="GO:0004760">
    <property type="term" value="F:L-serine-pyruvate transaminase activity"/>
    <property type="evidence" value="ECO:0007669"/>
    <property type="project" value="TreeGrafter"/>
</dbReference>
<dbReference type="InterPro" id="IPR015422">
    <property type="entry name" value="PyrdxlP-dep_Trfase_small"/>
</dbReference>
<comment type="cofactor">
    <cofactor evidence="1">
        <name>pyridoxal 5'-phosphate</name>
        <dbReference type="ChEBI" id="CHEBI:597326"/>
    </cofactor>
</comment>
<dbReference type="Gene3D" id="3.40.640.10">
    <property type="entry name" value="Type I PLP-dependent aspartate aminotransferase-like (Major domain)"/>
    <property type="match status" value="1"/>
</dbReference>
<evidence type="ECO:0000256" key="6">
    <source>
        <dbReference type="ARBA" id="ARBA00022576"/>
    </source>
</evidence>
<comment type="pathway">
    <text evidence="2">Amino-acid biosynthesis; L-serine biosynthesis; L-serine from 3-phospho-D-glycerate: step 2/3.</text>
</comment>
<protein>
    <recommendedName>
        <fullName evidence="4">phosphoserine transaminase</fullName>
        <ecNumber evidence="4">2.6.1.52</ecNumber>
    </recommendedName>
    <alternativeName>
        <fullName evidence="12">Phosphohydroxythreonine aminotransferase</fullName>
    </alternativeName>
</protein>
<dbReference type="UniPathway" id="UPA00135">
    <property type="reaction ID" value="UER00197"/>
</dbReference>
<organism evidence="16 17">
    <name type="scientific">Reichenbachiella agariperforans</name>
    <dbReference type="NCBI Taxonomy" id="156994"/>
    <lineage>
        <taxon>Bacteria</taxon>
        <taxon>Pseudomonadati</taxon>
        <taxon>Bacteroidota</taxon>
        <taxon>Cytophagia</taxon>
        <taxon>Cytophagales</taxon>
        <taxon>Reichenbachiellaceae</taxon>
        <taxon>Reichenbachiella</taxon>
    </lineage>
</organism>
<evidence type="ECO:0000313" key="16">
    <source>
        <dbReference type="EMBL" id="SHJ42311.1"/>
    </source>
</evidence>
<evidence type="ECO:0000256" key="3">
    <source>
        <dbReference type="ARBA" id="ARBA00006904"/>
    </source>
</evidence>
<name>A0A1M6J6M2_REIAG</name>
<dbReference type="EC" id="2.6.1.52" evidence="4"/>
<keyword evidence="10" id="KW-0664">Pyridoxine biosynthesis</keyword>
<evidence type="ECO:0000256" key="14">
    <source>
        <dbReference type="ARBA" id="ARBA00049007"/>
    </source>
</evidence>
<keyword evidence="8 16" id="KW-0808">Transferase</keyword>